<evidence type="ECO:0000313" key="8">
    <source>
        <dbReference type="EMBL" id="SEB84683.1"/>
    </source>
</evidence>
<evidence type="ECO:0000256" key="4">
    <source>
        <dbReference type="ARBA" id="ARBA00012280"/>
    </source>
</evidence>
<sequence length="931" mass="106390">MDKYSFLNTAHTSFFSELYDKYLVNPDSVEPSWRAFFQGFDFGMESSLDELEIDENRTTVVVNGNKSEMPESLQKEFQVIRLIDGYRSRGHLFTKTNPVRERRHYEPSLEIENFGLSSSDLETVFNAGDIIGIGPSALKEIVRHLQSIYCDAIGVEYMYIRKPERVKWIQDWINVNDNHPDFEPDRKKHILKKLNHAISFETFLHTKYVGQKRFSLEGNESLIPALDVIVERAAEMGVKQFVMGMAHRGRLNVLTNIFGKSAKDIFSEFDGKDYEQEIFDGDVKYHLGWTSDRKSDNGNKINMSIAPNPSHLETVGAVVEGIARAKQDADYQDDISKVLPIVVHGDAAIAGQGLVYEVVQMAGLDGYKTGGTIHIVVNNQIGFTTNYLDARTSTYCTDVAKVTLSPVLHVNADDAEAVVHASLFALEYRMQFESDVFIDLLGYRKYGHNEGDEPRFTQPKLYKAISKHKNPRDIYAERLIQEGVIDDSYVSELEKQYKDSLEEKLEDSRKEDKTVITPFMADEWKGFENVREWEMMDPVNTKFTKTKLDKIAKVITALPKGKKFLRKVEKLVKDRYNMYFEADNLDWAMGELLAYGSLLEEGYAVRMSGQDVERGTFSHRHAVMKVEESEEEVILLNQLSDKQAKFQIYNSLLSEYGVVGFDYGYAMASPKTLTIWEAQFGDFSNGAQIMIDQYISAAEDKWKLQNGLVMLLPHGYEGQGAEHSSARMERYLQLCAKDNMYIADVTTPAQMFHILRRQMKANFRKPLIIFTPKSLLRHPKAVSKIADLTGGGFQEVIDDETADAKKVKSLVFCTGKFYYDLLAVKEEDSRDDVALVRVEQLFPIPEKKMKEAIAKYKNADDIVWAQEEPRNMGAWSHLLMHFDEARTFRVASRRFYAAPAAGSSVRSKARHQQVIDYVFDKTKDNMSKPKK</sequence>
<reference evidence="8 9" key="1">
    <citation type="submission" date="2016-10" db="EMBL/GenBank/DDBJ databases">
        <authorList>
            <person name="de Groot N.N."/>
        </authorList>
    </citation>
    <scope>NUCLEOTIDE SEQUENCE [LARGE SCALE GENOMIC DNA]</scope>
    <source>
        <strain evidence="8 9">MAR_2009_71</strain>
    </source>
</reference>
<dbReference type="EMBL" id="FNTB01000001">
    <property type="protein sequence ID" value="SEB84683.1"/>
    <property type="molecule type" value="Genomic_DNA"/>
</dbReference>
<evidence type="ECO:0000256" key="1">
    <source>
        <dbReference type="ARBA" id="ARBA00001964"/>
    </source>
</evidence>
<comment type="similarity">
    <text evidence="3">Belongs to the alpha-ketoglutarate dehydrogenase family.</text>
</comment>
<dbReference type="InterPro" id="IPR032106">
    <property type="entry name" value="2-oxogl_dehyd_N"/>
</dbReference>
<comment type="function">
    <text evidence="2">E1 component of the 2-oxoglutarate dehydrogenase (OGDH) complex which catalyzes the decarboxylation of 2-oxoglutarate, the first step in the conversion of 2-oxoglutarate to succinyl-CoA and CO(2).</text>
</comment>
<evidence type="ECO:0000256" key="6">
    <source>
        <dbReference type="ARBA" id="ARBA00023052"/>
    </source>
</evidence>
<evidence type="ECO:0000313" key="9">
    <source>
        <dbReference type="Proteomes" id="UP000183038"/>
    </source>
</evidence>
<evidence type="ECO:0000256" key="5">
    <source>
        <dbReference type="ARBA" id="ARBA00023002"/>
    </source>
</evidence>
<dbReference type="Pfam" id="PF02779">
    <property type="entry name" value="Transket_pyr"/>
    <property type="match status" value="1"/>
</dbReference>
<dbReference type="InterPro" id="IPR005475">
    <property type="entry name" value="Transketolase-like_Pyr-bd"/>
</dbReference>
<dbReference type="InterPro" id="IPR031717">
    <property type="entry name" value="ODO-1/KGD_C"/>
</dbReference>
<dbReference type="Gene3D" id="3.40.50.11610">
    <property type="entry name" value="Multifunctional 2-oxoglutarate metabolism enzyme, C-terminal domain"/>
    <property type="match status" value="1"/>
</dbReference>
<dbReference type="SMART" id="SM00861">
    <property type="entry name" value="Transket_pyr"/>
    <property type="match status" value="1"/>
</dbReference>
<dbReference type="Proteomes" id="UP000183038">
    <property type="component" value="Unassembled WGS sequence"/>
</dbReference>
<dbReference type="GO" id="GO:0045252">
    <property type="term" value="C:oxoglutarate dehydrogenase complex"/>
    <property type="evidence" value="ECO:0007669"/>
    <property type="project" value="TreeGrafter"/>
</dbReference>
<dbReference type="GO" id="GO:0005829">
    <property type="term" value="C:cytosol"/>
    <property type="evidence" value="ECO:0007669"/>
    <property type="project" value="TreeGrafter"/>
</dbReference>
<dbReference type="Gene3D" id="3.40.50.970">
    <property type="match status" value="1"/>
</dbReference>
<keyword evidence="6" id="KW-0786">Thiamine pyrophosphate</keyword>
<dbReference type="Gene3D" id="3.40.50.12470">
    <property type="match status" value="1"/>
</dbReference>
<dbReference type="PANTHER" id="PTHR23152:SF4">
    <property type="entry name" value="2-OXOADIPATE DEHYDROGENASE COMPLEX COMPONENT E1"/>
    <property type="match status" value="1"/>
</dbReference>
<gene>
    <name evidence="8" type="ORF">SAMN05192540_1701</name>
</gene>
<protein>
    <recommendedName>
        <fullName evidence="4">oxoglutarate dehydrogenase (succinyl-transferring)</fullName>
        <ecNumber evidence="4">1.2.4.2</ecNumber>
    </recommendedName>
</protein>
<dbReference type="GO" id="GO:0030976">
    <property type="term" value="F:thiamine pyrophosphate binding"/>
    <property type="evidence" value="ECO:0007669"/>
    <property type="project" value="InterPro"/>
</dbReference>
<evidence type="ECO:0000256" key="2">
    <source>
        <dbReference type="ARBA" id="ARBA00003906"/>
    </source>
</evidence>
<evidence type="ECO:0000259" key="7">
    <source>
        <dbReference type="SMART" id="SM00861"/>
    </source>
</evidence>
<dbReference type="CDD" id="cd02016">
    <property type="entry name" value="TPP_E1_OGDC_like"/>
    <property type="match status" value="1"/>
</dbReference>
<dbReference type="Pfam" id="PF00676">
    <property type="entry name" value="E1_dh"/>
    <property type="match status" value="1"/>
</dbReference>
<dbReference type="NCBIfam" id="NF008907">
    <property type="entry name" value="PRK12270.1"/>
    <property type="match status" value="1"/>
</dbReference>
<dbReference type="Pfam" id="PF16078">
    <property type="entry name" value="2-oxogl_dehyd_N"/>
    <property type="match status" value="1"/>
</dbReference>
<dbReference type="OrthoDB" id="9759785at2"/>
<accession>A0A1H4MNZ0</accession>
<keyword evidence="5" id="KW-0560">Oxidoreductase</keyword>
<feature type="domain" description="Transketolase-like pyrimidine-binding" evidence="7">
    <location>
        <begin position="585"/>
        <end position="778"/>
    </location>
</feature>
<dbReference type="InterPro" id="IPR029061">
    <property type="entry name" value="THDP-binding"/>
</dbReference>
<dbReference type="AlphaFoldDB" id="A0A1H4MNZ0"/>
<dbReference type="InterPro" id="IPR042179">
    <property type="entry name" value="KGD_C_sf"/>
</dbReference>
<name>A0A1H4MNZ0_9FLAO</name>
<dbReference type="GO" id="GO:0004591">
    <property type="term" value="F:oxoglutarate dehydrogenase (succinyl-transferring) activity"/>
    <property type="evidence" value="ECO:0007669"/>
    <property type="project" value="UniProtKB-EC"/>
</dbReference>
<dbReference type="Gene3D" id="1.10.287.1150">
    <property type="entry name" value="TPP helical domain"/>
    <property type="match status" value="1"/>
</dbReference>
<dbReference type="EC" id="1.2.4.2" evidence="4"/>
<dbReference type="SUPFAM" id="SSF52518">
    <property type="entry name" value="Thiamin diphosphate-binding fold (THDP-binding)"/>
    <property type="match status" value="2"/>
</dbReference>
<dbReference type="InterPro" id="IPR011603">
    <property type="entry name" value="2oxoglutarate_DH_E1"/>
</dbReference>
<dbReference type="RefSeq" id="WP_074671889.1">
    <property type="nucleotide sequence ID" value="NZ_FNTB01000001.1"/>
</dbReference>
<dbReference type="GO" id="GO:0006099">
    <property type="term" value="P:tricarboxylic acid cycle"/>
    <property type="evidence" value="ECO:0007669"/>
    <property type="project" value="TreeGrafter"/>
</dbReference>
<evidence type="ECO:0000256" key="3">
    <source>
        <dbReference type="ARBA" id="ARBA00006936"/>
    </source>
</evidence>
<dbReference type="Pfam" id="PF16870">
    <property type="entry name" value="OxoGdeHyase_C"/>
    <property type="match status" value="1"/>
</dbReference>
<dbReference type="NCBIfam" id="NF006914">
    <property type="entry name" value="PRK09404.1"/>
    <property type="match status" value="1"/>
</dbReference>
<proteinExistence type="inferred from homology"/>
<dbReference type="NCBIfam" id="TIGR00239">
    <property type="entry name" value="2oxo_dh_E1"/>
    <property type="match status" value="1"/>
</dbReference>
<comment type="cofactor">
    <cofactor evidence="1">
        <name>thiamine diphosphate</name>
        <dbReference type="ChEBI" id="CHEBI:58937"/>
    </cofactor>
</comment>
<dbReference type="InterPro" id="IPR001017">
    <property type="entry name" value="DH_E1"/>
</dbReference>
<dbReference type="PIRSF" id="PIRSF000157">
    <property type="entry name" value="Oxoglu_dh_E1"/>
    <property type="match status" value="1"/>
</dbReference>
<organism evidence="8 9">
    <name type="scientific">Maribacter dokdonensis</name>
    <dbReference type="NCBI Taxonomy" id="320912"/>
    <lineage>
        <taxon>Bacteria</taxon>
        <taxon>Pseudomonadati</taxon>
        <taxon>Bacteroidota</taxon>
        <taxon>Flavobacteriia</taxon>
        <taxon>Flavobacteriales</taxon>
        <taxon>Flavobacteriaceae</taxon>
        <taxon>Maribacter</taxon>
    </lineage>
</organism>
<dbReference type="PANTHER" id="PTHR23152">
    <property type="entry name" value="2-OXOGLUTARATE DEHYDROGENASE"/>
    <property type="match status" value="1"/>
</dbReference>